<dbReference type="Proteomes" id="UP001054945">
    <property type="component" value="Unassembled WGS sequence"/>
</dbReference>
<organism evidence="1 2">
    <name type="scientific">Caerostris extrusa</name>
    <name type="common">Bark spider</name>
    <name type="synonym">Caerostris bankana</name>
    <dbReference type="NCBI Taxonomy" id="172846"/>
    <lineage>
        <taxon>Eukaryota</taxon>
        <taxon>Metazoa</taxon>
        <taxon>Ecdysozoa</taxon>
        <taxon>Arthropoda</taxon>
        <taxon>Chelicerata</taxon>
        <taxon>Arachnida</taxon>
        <taxon>Araneae</taxon>
        <taxon>Araneomorphae</taxon>
        <taxon>Entelegynae</taxon>
        <taxon>Araneoidea</taxon>
        <taxon>Araneidae</taxon>
        <taxon>Caerostris</taxon>
    </lineage>
</organism>
<name>A0AAV4NZ24_CAEEX</name>
<sequence>MNHRTSSEADTSTNHSLFFRTSGKRIECLRFKIQNFRSRKKENCPKRRHLKHCWGYCPLRHCDTRFQPRSLIIRS</sequence>
<dbReference type="EMBL" id="BPLR01003914">
    <property type="protein sequence ID" value="GIX90137.1"/>
    <property type="molecule type" value="Genomic_DNA"/>
</dbReference>
<dbReference type="AlphaFoldDB" id="A0AAV4NZ24"/>
<evidence type="ECO:0000313" key="2">
    <source>
        <dbReference type="Proteomes" id="UP001054945"/>
    </source>
</evidence>
<keyword evidence="2" id="KW-1185">Reference proteome</keyword>
<reference evidence="1 2" key="1">
    <citation type="submission" date="2021-06" db="EMBL/GenBank/DDBJ databases">
        <title>Caerostris extrusa draft genome.</title>
        <authorList>
            <person name="Kono N."/>
            <person name="Arakawa K."/>
        </authorList>
    </citation>
    <scope>NUCLEOTIDE SEQUENCE [LARGE SCALE GENOMIC DNA]</scope>
</reference>
<gene>
    <name evidence="1" type="ORF">CEXT_35651</name>
</gene>
<comment type="caution">
    <text evidence="1">The sequence shown here is derived from an EMBL/GenBank/DDBJ whole genome shotgun (WGS) entry which is preliminary data.</text>
</comment>
<accession>A0AAV4NZ24</accession>
<protein>
    <submittedName>
        <fullName evidence="1">Uncharacterized protein</fullName>
    </submittedName>
</protein>
<proteinExistence type="predicted"/>
<evidence type="ECO:0000313" key="1">
    <source>
        <dbReference type="EMBL" id="GIX90137.1"/>
    </source>
</evidence>